<sequence length="186" mass="19585">MPAAGSLPTTRRSSSSSGAAALPTNWPSSAEDGPQAGRRVTECRDTVGECVPAWHAHPPAVAEEYLGDTEGILCTRIPPVSFSAGDDACASRWRPEARCPPGSTGAWWPYSRDLAAELPAPTDVLDTRRDRITRVTVNPACWPVIPRKVQVGGRVVKVGWSSRSRTHTSSCCSPTAGPTGPAGDPA</sequence>
<comment type="caution">
    <text evidence="2">The sequence shown here is derived from an EMBL/GenBank/DDBJ whole genome shotgun (WGS) entry which is preliminary data.</text>
</comment>
<protein>
    <submittedName>
        <fullName evidence="2">Uncharacterized protein</fullName>
    </submittedName>
</protein>
<evidence type="ECO:0000256" key="1">
    <source>
        <dbReference type="SAM" id="MobiDB-lite"/>
    </source>
</evidence>
<evidence type="ECO:0000313" key="2">
    <source>
        <dbReference type="EMBL" id="CAG7615790.1"/>
    </source>
</evidence>
<dbReference type="EMBL" id="CAJVAX010000003">
    <property type="protein sequence ID" value="CAG7615790.1"/>
    <property type="molecule type" value="Genomic_DNA"/>
</dbReference>
<reference evidence="2" key="1">
    <citation type="submission" date="2021-06" db="EMBL/GenBank/DDBJ databases">
        <authorList>
            <person name="Arsene-Ploetze F."/>
        </authorList>
    </citation>
    <scope>NUCLEOTIDE SEQUENCE</scope>
    <source>
        <strain evidence="2">SBRY1</strain>
    </source>
</reference>
<evidence type="ECO:0000313" key="3">
    <source>
        <dbReference type="Proteomes" id="UP001153328"/>
    </source>
</evidence>
<dbReference type="Proteomes" id="UP001153328">
    <property type="component" value="Unassembled WGS sequence"/>
</dbReference>
<dbReference type="Pfam" id="PF19457">
    <property type="entry name" value="DUF5994"/>
    <property type="match status" value="1"/>
</dbReference>
<gene>
    <name evidence="2" type="ORF">SBRY_110107</name>
</gene>
<dbReference type="AlphaFoldDB" id="A0A9W4GYP3"/>
<accession>A0A9W4GYP3</accession>
<organism evidence="2 3">
    <name type="scientific">Actinacidiphila bryophytorum</name>
    <dbReference type="NCBI Taxonomy" id="1436133"/>
    <lineage>
        <taxon>Bacteria</taxon>
        <taxon>Bacillati</taxon>
        <taxon>Actinomycetota</taxon>
        <taxon>Actinomycetes</taxon>
        <taxon>Kitasatosporales</taxon>
        <taxon>Streptomycetaceae</taxon>
        <taxon>Actinacidiphila</taxon>
    </lineage>
</organism>
<name>A0A9W4GYP3_9ACTN</name>
<feature type="region of interest" description="Disordered" evidence="1">
    <location>
        <begin position="164"/>
        <end position="186"/>
    </location>
</feature>
<dbReference type="InterPro" id="IPR046036">
    <property type="entry name" value="DUF5994"/>
</dbReference>
<feature type="region of interest" description="Disordered" evidence="1">
    <location>
        <begin position="1"/>
        <end position="39"/>
    </location>
</feature>
<proteinExistence type="predicted"/>
<feature type="compositionally biased region" description="Low complexity" evidence="1">
    <location>
        <begin position="1"/>
        <end position="24"/>
    </location>
</feature>
<keyword evidence="3" id="KW-1185">Reference proteome</keyword>